<comment type="caution">
    <text evidence="2">The sequence shown here is derived from an EMBL/GenBank/DDBJ whole genome shotgun (WGS) entry which is preliminary data.</text>
</comment>
<evidence type="ECO:0000313" key="3">
    <source>
        <dbReference type="Proteomes" id="UP001386955"/>
    </source>
</evidence>
<name>A0AAN9XNR8_PSOTE</name>
<evidence type="ECO:0000313" key="2">
    <source>
        <dbReference type="EMBL" id="KAK7400057.1"/>
    </source>
</evidence>
<organism evidence="2 3">
    <name type="scientific">Psophocarpus tetragonolobus</name>
    <name type="common">Winged bean</name>
    <name type="synonym">Dolichos tetragonolobus</name>
    <dbReference type="NCBI Taxonomy" id="3891"/>
    <lineage>
        <taxon>Eukaryota</taxon>
        <taxon>Viridiplantae</taxon>
        <taxon>Streptophyta</taxon>
        <taxon>Embryophyta</taxon>
        <taxon>Tracheophyta</taxon>
        <taxon>Spermatophyta</taxon>
        <taxon>Magnoliopsida</taxon>
        <taxon>eudicotyledons</taxon>
        <taxon>Gunneridae</taxon>
        <taxon>Pentapetalae</taxon>
        <taxon>rosids</taxon>
        <taxon>fabids</taxon>
        <taxon>Fabales</taxon>
        <taxon>Fabaceae</taxon>
        <taxon>Papilionoideae</taxon>
        <taxon>50 kb inversion clade</taxon>
        <taxon>NPAAA clade</taxon>
        <taxon>indigoferoid/millettioid clade</taxon>
        <taxon>Phaseoleae</taxon>
        <taxon>Psophocarpus</taxon>
    </lineage>
</organism>
<dbReference type="PANTHER" id="PTHR11926">
    <property type="entry name" value="GLUCOSYL/GLUCURONOSYL TRANSFERASES"/>
    <property type="match status" value="1"/>
</dbReference>
<reference evidence="2 3" key="1">
    <citation type="submission" date="2024-01" db="EMBL/GenBank/DDBJ databases">
        <title>The genomes of 5 underutilized Papilionoideae crops provide insights into root nodulation and disease resistanc.</title>
        <authorList>
            <person name="Jiang F."/>
        </authorList>
    </citation>
    <scope>NUCLEOTIDE SEQUENCE [LARGE SCALE GENOMIC DNA]</scope>
    <source>
        <strain evidence="2">DUOXIRENSHENG_FW03</strain>
        <tissue evidence="2">Leaves</tissue>
    </source>
</reference>
<protein>
    <submittedName>
        <fullName evidence="2">Uncharacterized protein</fullName>
    </submittedName>
</protein>
<proteinExistence type="inferred from homology"/>
<dbReference type="Gene3D" id="3.40.50.2000">
    <property type="entry name" value="Glycogen Phosphorylase B"/>
    <property type="match status" value="2"/>
</dbReference>
<dbReference type="EMBL" id="JAYMYS010000003">
    <property type="protein sequence ID" value="KAK7400057.1"/>
    <property type="molecule type" value="Genomic_DNA"/>
</dbReference>
<dbReference type="Proteomes" id="UP001386955">
    <property type="component" value="Unassembled WGS sequence"/>
</dbReference>
<dbReference type="GO" id="GO:0080044">
    <property type="term" value="F:quercetin 7-O-glucosyltransferase activity"/>
    <property type="evidence" value="ECO:0007669"/>
    <property type="project" value="TreeGrafter"/>
</dbReference>
<dbReference type="AlphaFoldDB" id="A0AAN9XNR8"/>
<gene>
    <name evidence="2" type="ORF">VNO78_11256</name>
</gene>
<accession>A0AAN9XNR8</accession>
<keyword evidence="3" id="KW-1185">Reference proteome</keyword>
<evidence type="ECO:0000256" key="1">
    <source>
        <dbReference type="ARBA" id="ARBA00009995"/>
    </source>
</evidence>
<comment type="similarity">
    <text evidence="1">Belongs to the UDP-glycosyltransferase family.</text>
</comment>
<dbReference type="GO" id="GO:0080043">
    <property type="term" value="F:quercetin 3-O-glucosyltransferase activity"/>
    <property type="evidence" value="ECO:0007669"/>
    <property type="project" value="TreeGrafter"/>
</dbReference>
<dbReference type="SUPFAM" id="SSF53756">
    <property type="entry name" value="UDP-Glycosyltransferase/glycogen phosphorylase"/>
    <property type="match status" value="1"/>
</dbReference>
<dbReference type="PANTHER" id="PTHR11926:SF1421">
    <property type="entry name" value="GLYCOSYLTRANSFERASE"/>
    <property type="match status" value="1"/>
</dbReference>
<sequence>MGANKLTIPDLSFLPFSDGYDSGFNPSLHIHADFKLYRSELKQRSSHFVCNLILSTANPFTLLWIQPAPVFDILYHYFHGHADYINHQTKASPSCSISLSPPDLPSFLLLSKPSVLSFILPLFQKQFLQLDQETNPTVLVNTFDSLEVDSLRAIHNINMIPIGPLIPSAFLDGKDATDSTFGGDIFPVSNDYLQWLDSKEDKSVVYVSFGSYLELSMRQME</sequence>